<comment type="caution">
    <text evidence="1">The sequence shown here is derived from an EMBL/GenBank/DDBJ whole genome shotgun (WGS) entry which is preliminary data.</text>
</comment>
<dbReference type="SUPFAM" id="SSF50494">
    <property type="entry name" value="Trypsin-like serine proteases"/>
    <property type="match status" value="1"/>
</dbReference>
<organism evidence="1 2">
    <name type="scientific">Fusibacter ferrireducens</name>
    <dbReference type="NCBI Taxonomy" id="2785058"/>
    <lineage>
        <taxon>Bacteria</taxon>
        <taxon>Bacillati</taxon>
        <taxon>Bacillota</taxon>
        <taxon>Clostridia</taxon>
        <taxon>Eubacteriales</taxon>
        <taxon>Eubacteriales Family XII. Incertae Sedis</taxon>
        <taxon>Fusibacter</taxon>
    </lineage>
</organism>
<dbReference type="EMBL" id="JADKNH010000001">
    <property type="protein sequence ID" value="MBF4692062.1"/>
    <property type="molecule type" value="Genomic_DNA"/>
</dbReference>
<dbReference type="InterPro" id="IPR009003">
    <property type="entry name" value="Peptidase_S1_PA"/>
</dbReference>
<accession>A0ABR9ZNM3</accession>
<protein>
    <submittedName>
        <fullName evidence="1">Trypsin-like peptidase domain-containing protein</fullName>
    </submittedName>
</protein>
<evidence type="ECO:0000313" key="1">
    <source>
        <dbReference type="EMBL" id="MBF4692062.1"/>
    </source>
</evidence>
<name>A0ABR9ZNM3_9FIRM</name>
<dbReference type="Gene3D" id="2.40.10.120">
    <property type="match status" value="1"/>
</dbReference>
<reference evidence="1 2" key="1">
    <citation type="submission" date="2020-11" db="EMBL/GenBank/DDBJ databases">
        <title>Fusibacter basophilias sp. nov.</title>
        <authorList>
            <person name="Qiu D."/>
        </authorList>
    </citation>
    <scope>NUCLEOTIDE SEQUENCE [LARGE SCALE GENOMIC DNA]</scope>
    <source>
        <strain evidence="1 2">Q10-2</strain>
    </source>
</reference>
<dbReference type="RefSeq" id="WP_194700285.1">
    <property type="nucleotide sequence ID" value="NZ_JADKNH010000001.1"/>
</dbReference>
<dbReference type="Proteomes" id="UP000614200">
    <property type="component" value="Unassembled WGS sequence"/>
</dbReference>
<sequence length="542" mass="61567">MIGCIEDSIVLIEDKSNGSFGTGFVIENNGKNTFILTCSHVLSSHPSEVTVDGEFAEVILNGENGIDMAIIAVKSTKTRTAIPLISMASKLIHNNAEICGYTSFDNNHKIKKTIIGHEFVRSDIINEQKIKTSGWVFKSKDDKIDPGYSGSPVIIDGKAIGIVSHSNHERNYAISIEMLSKLWSSYSNYLIKYYSDLTDASEIIESLPDLKSKKDILGFISGALSNNEIWKPAKVGADMLVIPRLSKMPDNIDSLVFEGELEYNDTITFGVEYIVDTKVKYDLMDLLDDNGARIAFDRSKTANPFDEYREVTVDEPYIISNPQSDSIRLKEVCPKCHGRGYSFEIKSQDGKKELISVECDKCHDGFVGRHSRYYRKIEKKSKAIDTITNQNSESLNTEISNYVGQPLWASTPSKIISIESPFQFKSQEQNESMAQHYKVIRNDLILKMHDTEFSVSDKDILNLDQIHWGNKCSIKINHESRNFDHFNFFVSYKRLYKISYTRVYEDQHGFFNKKSKLFNIRGDIFISDNGNLEIVRHTESLF</sequence>
<evidence type="ECO:0000313" key="2">
    <source>
        <dbReference type="Proteomes" id="UP000614200"/>
    </source>
</evidence>
<dbReference type="Pfam" id="PF13365">
    <property type="entry name" value="Trypsin_2"/>
    <property type="match status" value="1"/>
</dbReference>
<gene>
    <name evidence="1" type="ORF">ISU02_02980</name>
</gene>
<keyword evidence="2" id="KW-1185">Reference proteome</keyword>
<proteinExistence type="predicted"/>